<accession>A0A7V7RMR6</accession>
<reference evidence="9 10" key="1">
    <citation type="journal article" date="2014" name="Arch. Microbiol.">
        <title>Bacillus mesophilum sp. nov., strain IITR-54T, a novel 4-chlorobiphenyl dechlorinating bacterium.</title>
        <authorList>
            <person name="Manickam N."/>
            <person name="Singh N.K."/>
            <person name="Bajaj A."/>
            <person name="Kumar R.M."/>
            <person name="Kaur G."/>
            <person name="Kaur N."/>
            <person name="Bala M."/>
            <person name="Kumar A."/>
            <person name="Mayilraj S."/>
        </authorList>
    </citation>
    <scope>NUCLEOTIDE SEQUENCE [LARGE SCALE GENOMIC DNA]</scope>
    <source>
        <strain evidence="9 10">IITR-54</strain>
    </source>
</reference>
<comment type="similarity">
    <text evidence="2">Belongs to the UPF0718 family.</text>
</comment>
<keyword evidence="6 8" id="KW-0472">Membrane</keyword>
<feature type="transmembrane region" description="Helical" evidence="8">
    <location>
        <begin position="121"/>
        <end position="143"/>
    </location>
</feature>
<feature type="transmembrane region" description="Helical" evidence="8">
    <location>
        <begin position="321"/>
        <end position="338"/>
    </location>
</feature>
<feature type="transmembrane region" description="Helical" evidence="8">
    <location>
        <begin position="83"/>
        <end position="100"/>
    </location>
</feature>
<comment type="caution">
    <text evidence="9">The sequence shown here is derived from an EMBL/GenBank/DDBJ whole genome shotgun (WGS) entry which is preliminary data.</text>
</comment>
<evidence type="ECO:0000256" key="8">
    <source>
        <dbReference type="SAM" id="Phobius"/>
    </source>
</evidence>
<evidence type="ECO:0000256" key="7">
    <source>
        <dbReference type="SAM" id="MobiDB-lite"/>
    </source>
</evidence>
<dbReference type="PANTHER" id="PTHR34184">
    <property type="entry name" value="UPF0718 PROTEIN YCGR"/>
    <property type="match status" value="1"/>
</dbReference>
<feature type="transmembrane region" description="Helical" evidence="8">
    <location>
        <begin position="226"/>
        <end position="249"/>
    </location>
</feature>
<feature type="transmembrane region" description="Helical" evidence="8">
    <location>
        <begin position="288"/>
        <end position="309"/>
    </location>
</feature>
<dbReference type="PANTHER" id="PTHR34184:SF4">
    <property type="entry name" value="UPF0718 PROTEIN YCGR"/>
    <property type="match status" value="1"/>
</dbReference>
<dbReference type="GO" id="GO:0005886">
    <property type="term" value="C:plasma membrane"/>
    <property type="evidence" value="ECO:0007669"/>
    <property type="project" value="UniProtKB-SubCell"/>
</dbReference>
<feature type="transmembrane region" description="Helical" evidence="8">
    <location>
        <begin position="197"/>
        <end position="220"/>
    </location>
</feature>
<evidence type="ECO:0000256" key="5">
    <source>
        <dbReference type="ARBA" id="ARBA00022989"/>
    </source>
</evidence>
<feature type="region of interest" description="Disordered" evidence="7">
    <location>
        <begin position="1"/>
        <end position="24"/>
    </location>
</feature>
<comment type="subcellular location">
    <subcellularLocation>
        <location evidence="1">Cell membrane</location>
        <topology evidence="1">Multi-pass membrane protein</topology>
    </subcellularLocation>
</comment>
<dbReference type="Pfam" id="PF03773">
    <property type="entry name" value="ArsP_1"/>
    <property type="match status" value="1"/>
</dbReference>
<keyword evidence="10" id="KW-1185">Reference proteome</keyword>
<dbReference type="AlphaFoldDB" id="A0A7V7RMR6"/>
<evidence type="ECO:0000256" key="3">
    <source>
        <dbReference type="ARBA" id="ARBA00022475"/>
    </source>
</evidence>
<keyword evidence="4 8" id="KW-0812">Transmembrane</keyword>
<feature type="transmembrane region" description="Helical" evidence="8">
    <location>
        <begin position="345"/>
        <end position="364"/>
    </location>
</feature>
<gene>
    <name evidence="9" type="ORF">F7732_11965</name>
</gene>
<feature type="compositionally biased region" description="Polar residues" evidence="7">
    <location>
        <begin position="1"/>
        <end position="20"/>
    </location>
</feature>
<evidence type="ECO:0000256" key="4">
    <source>
        <dbReference type="ARBA" id="ARBA00022692"/>
    </source>
</evidence>
<dbReference type="EMBL" id="WBOT01000003">
    <property type="protein sequence ID" value="KAB2332793.1"/>
    <property type="molecule type" value="Genomic_DNA"/>
</dbReference>
<dbReference type="Proteomes" id="UP000441354">
    <property type="component" value="Unassembled WGS sequence"/>
</dbReference>
<evidence type="ECO:0000256" key="2">
    <source>
        <dbReference type="ARBA" id="ARBA00006386"/>
    </source>
</evidence>
<keyword evidence="3" id="KW-1003">Cell membrane</keyword>
<dbReference type="InterPro" id="IPR052923">
    <property type="entry name" value="UPF0718"/>
</dbReference>
<protein>
    <submittedName>
        <fullName evidence="9">Permease</fullName>
    </submittedName>
</protein>
<evidence type="ECO:0000256" key="1">
    <source>
        <dbReference type="ARBA" id="ARBA00004651"/>
    </source>
</evidence>
<evidence type="ECO:0000256" key="6">
    <source>
        <dbReference type="ARBA" id="ARBA00023136"/>
    </source>
</evidence>
<feature type="transmembrane region" description="Helical" evidence="8">
    <location>
        <begin position="384"/>
        <end position="407"/>
    </location>
</feature>
<sequence length="414" mass="46011">MINQKHNGITSNMHQENSNGKKSKRCPVLSMEKSFLLGQILAGRKFYYNELQLPGCFQAIGQPVLLSVLKELYMGLLNQLKNLTVYLVFLFFIYFFLFGNEEILNLLGLGLQEEWTRVFDVFIGILLEAIPFILIGVFISSIIQVFFKEEQIKKLIPKKPLPAFLAAITIAIITPVCECAIIPVVRKLIQKGVPIHAGVTILIGAPILNFIVFGSTYYAFQDDPFIYFGRIVICLLTAAIVSFIIYIYFSKENILKNQKSDFQSLDIPQNVRGDSKLKGILHHSANEFFIVGKYFMVGALLASVAQVFISETAMLNATQNTIIGTAFMMGLAFVLSLCSEADAFVAASFSSMVPSESLLAFLVFGPIIDLKNTLVMLSSFKLRFVLLFTIAVVIVVMMLSIGSGIYLRGNGLIP</sequence>
<evidence type="ECO:0000313" key="9">
    <source>
        <dbReference type="EMBL" id="KAB2332793.1"/>
    </source>
</evidence>
<keyword evidence="5 8" id="KW-1133">Transmembrane helix</keyword>
<dbReference type="InterPro" id="IPR005524">
    <property type="entry name" value="DUF318"/>
</dbReference>
<feature type="transmembrane region" description="Helical" evidence="8">
    <location>
        <begin position="163"/>
        <end position="185"/>
    </location>
</feature>
<evidence type="ECO:0000313" key="10">
    <source>
        <dbReference type="Proteomes" id="UP000441354"/>
    </source>
</evidence>
<proteinExistence type="inferred from homology"/>
<name>A0A7V7RMR6_9BACI</name>
<organism evidence="9 10">
    <name type="scientific">Bacillus mesophilum</name>
    <dbReference type="NCBI Taxonomy" id="1071718"/>
    <lineage>
        <taxon>Bacteria</taxon>
        <taxon>Bacillati</taxon>
        <taxon>Bacillota</taxon>
        <taxon>Bacilli</taxon>
        <taxon>Bacillales</taxon>
        <taxon>Bacillaceae</taxon>
        <taxon>Bacillus</taxon>
    </lineage>
</organism>